<keyword evidence="3" id="KW-0227">DNA damage</keyword>
<evidence type="ECO:0000256" key="1">
    <source>
        <dbReference type="ARBA" id="ARBA00022722"/>
    </source>
</evidence>
<dbReference type="GO" id="GO:0005524">
    <property type="term" value="F:ATP binding"/>
    <property type="evidence" value="ECO:0007669"/>
    <property type="project" value="UniProtKB-UniRule"/>
</dbReference>
<dbReference type="PROSITE" id="PS51198">
    <property type="entry name" value="UVRD_HELICASE_ATP_BIND"/>
    <property type="match status" value="1"/>
</dbReference>
<dbReference type="GO" id="GO:0016887">
    <property type="term" value="F:ATP hydrolysis activity"/>
    <property type="evidence" value="ECO:0007669"/>
    <property type="project" value="RHEA"/>
</dbReference>
<feature type="binding site" evidence="14">
    <location>
        <begin position="22"/>
        <end position="29"/>
    </location>
    <ligand>
        <name>ATP</name>
        <dbReference type="ChEBI" id="CHEBI:30616"/>
    </ligand>
</feature>
<dbReference type="InterPro" id="IPR011604">
    <property type="entry name" value="PDDEXK-like_dom_sf"/>
</dbReference>
<evidence type="ECO:0000256" key="5">
    <source>
        <dbReference type="ARBA" id="ARBA00022806"/>
    </source>
</evidence>
<comment type="catalytic activity">
    <reaction evidence="11">
        <text>Couples ATP hydrolysis with the unwinding of duplex DNA by translocating in the 3'-5' direction.</text>
        <dbReference type="EC" id="5.6.2.4"/>
    </reaction>
</comment>
<dbReference type="Pfam" id="PF13361">
    <property type="entry name" value="UvrD_C"/>
    <property type="match status" value="1"/>
</dbReference>
<evidence type="ECO:0000256" key="4">
    <source>
        <dbReference type="ARBA" id="ARBA00022801"/>
    </source>
</evidence>
<dbReference type="InterPro" id="IPR014017">
    <property type="entry name" value="DNA_helicase_UvrD-like_C"/>
</dbReference>
<accession>A0A4P8IAM2</accession>
<keyword evidence="1" id="KW-0540">Nuclease</keyword>
<dbReference type="PANTHER" id="PTHR11070">
    <property type="entry name" value="UVRD / RECB / PCRA DNA HELICASE FAMILY MEMBER"/>
    <property type="match status" value="1"/>
</dbReference>
<sequence length="1186" mass="136562">MPWTEQQKQVIAERDCSLLVSAAAGSGKTAVLVERIIEKISAKKDPVDVDRLLVVTYTHAAANEMKERIRKAIEKKVEEEPENEHLIRQLSLIHKAQITTIHSFCLNLIRDYYYKLDLDPNFAIGDQGQMELMKLEVLDDVLEEAYEEQSDAFVEFIESYIPGKNDDRLKDYVLGLYESSRSHIDPLGWLSEAKKGFQIRTKEELHHAVWMKEILKDVKAVAASACAVIKEAVDTASEPQGPYFYLPTLSKDLEAMEQFQAAETYEEFGNVFLSFSKPRLNGRKKKDDVIDVRLQDDCKELRKKAYDLIDSIRGSYFYKPESEIIRQIRMVRQPMEGFIDLTKRFYQRFMDRKKLDNLLDFSDLEHLALELLTEGFDEKGNPAVSAIAREKAEYYHEIYIDEYQDSNFLQDAILQSVSMKSLGGNNVFMVGDVKQSIYSFRLARPELFIEKYHGYQRDGKNAKLIELRNNFRSRREVLNTVNDIFYQIMHTTLGNIEYTKDVALVPSFPYEEAEGTGGNAELLLVGRDWAEASEDDKDVLEARMIADRIRKLVDGPSPQMVLDHDEKGNEIYRKAEYRDIVILLRSVKGNAEKIQEVLMDAGIPAVSSSQSGYFDTVEVRVVLSLLTVVDNLYADIEMAAFLRSPMIGMTGEDLARLKLDGKKIHLYDCLKETPEDHKKAAKALSVLKKLREAKTYLSLHELLWMAFDLTGYYHYAGAMPQGAKRQGNLLMLVEQAKSYEASRYKGVFHFIRYMEQCKEYNMDFGEANPLNGNDNLVTITSIHKSKGLEYPIVFLSKTHKKFNLRDTSGSLLFHPDYFIGPDLVNIRQRTKQPTIMKGMISRQLIKDSLGEELRVLYVALTRAKEKLIMTGVQGSRHQFREGSAISYVDLLNARSYLEWLLMAAGHMDQSPLEIRFLSEEDVALASVEEVFTSYRDKGILTDALESMAGTEEAQDMKRAFAYQYPYELERDGRLKYSVSEIKRMSQAAEPSEAYRPQQETEPLYPKFLKKEAEISKASRGTAVHKVMELLDFSSEYTPKLLEEQVHQWALEGKLEEGMETLIPRDDIMAFLKSDLGQRIKKAAERKEDYKEAQFVMGVKFREMEPEAKSDDYVVLQGIIDLYFKEGKELVLVDYKTDRVKPGEEEILVSRYRTQLQYYKKALEQMEQKRVKECYIYSVPLRKAISL</sequence>
<dbReference type="GO" id="GO:0000725">
    <property type="term" value="P:recombinational repair"/>
    <property type="evidence" value="ECO:0007669"/>
    <property type="project" value="TreeGrafter"/>
</dbReference>
<evidence type="ECO:0000313" key="18">
    <source>
        <dbReference type="Proteomes" id="UP000298653"/>
    </source>
</evidence>
<dbReference type="Proteomes" id="UP000298653">
    <property type="component" value="Chromosome"/>
</dbReference>
<dbReference type="Gene3D" id="3.90.320.10">
    <property type="match status" value="1"/>
</dbReference>
<dbReference type="SUPFAM" id="SSF52980">
    <property type="entry name" value="Restriction endonuclease-like"/>
    <property type="match status" value="1"/>
</dbReference>
<dbReference type="InterPro" id="IPR014016">
    <property type="entry name" value="UvrD-like_ATP-bd"/>
</dbReference>
<proteinExistence type="predicted"/>
<dbReference type="EC" id="5.6.2.4" evidence="12"/>
<evidence type="ECO:0000256" key="9">
    <source>
        <dbReference type="ARBA" id="ARBA00023204"/>
    </source>
</evidence>
<dbReference type="GO" id="GO:0004527">
    <property type="term" value="F:exonuclease activity"/>
    <property type="evidence" value="ECO:0007669"/>
    <property type="project" value="UniProtKB-KW"/>
</dbReference>
<reference evidence="17 18" key="1">
    <citation type="submission" date="2019-05" db="EMBL/GenBank/DDBJ databases">
        <title>Complete genome sequencing of Anaerostipes rhamnosivorans.</title>
        <authorList>
            <person name="Bui T.P.N."/>
            <person name="de Vos W.M."/>
        </authorList>
    </citation>
    <scope>NUCLEOTIDE SEQUENCE [LARGE SCALE GENOMIC DNA]</scope>
    <source>
        <strain evidence="17 18">1y2</strain>
    </source>
</reference>
<evidence type="ECO:0000256" key="7">
    <source>
        <dbReference type="ARBA" id="ARBA00022840"/>
    </source>
</evidence>
<gene>
    <name evidence="17" type="ORF">AR1Y2_1218</name>
</gene>
<dbReference type="FunFam" id="3.40.50.300:FF:001236">
    <property type="entry name" value="ATP-dependent helicase/nuclease subunit A"/>
    <property type="match status" value="1"/>
</dbReference>
<evidence type="ECO:0000256" key="12">
    <source>
        <dbReference type="ARBA" id="ARBA00034808"/>
    </source>
</evidence>
<keyword evidence="8" id="KW-0238">DNA-binding</keyword>
<keyword evidence="4 14" id="KW-0378">Hydrolase</keyword>
<dbReference type="SUPFAM" id="SSF52540">
    <property type="entry name" value="P-loop containing nucleoside triphosphate hydrolases"/>
    <property type="match status" value="1"/>
</dbReference>
<dbReference type="Gene3D" id="3.40.50.300">
    <property type="entry name" value="P-loop containing nucleotide triphosphate hydrolases"/>
    <property type="match status" value="4"/>
</dbReference>
<dbReference type="GO" id="GO:0005829">
    <property type="term" value="C:cytosol"/>
    <property type="evidence" value="ECO:0007669"/>
    <property type="project" value="TreeGrafter"/>
</dbReference>
<keyword evidence="18" id="KW-1185">Reference proteome</keyword>
<keyword evidence="5 14" id="KW-0347">Helicase</keyword>
<evidence type="ECO:0000256" key="11">
    <source>
        <dbReference type="ARBA" id="ARBA00034617"/>
    </source>
</evidence>
<dbReference type="KEGG" id="arf:AR1Y2_1218"/>
<keyword evidence="6" id="KW-0269">Exonuclease</keyword>
<dbReference type="InterPro" id="IPR011335">
    <property type="entry name" value="Restrct_endonuc-II-like"/>
</dbReference>
<name>A0A4P8IAM2_9FIRM</name>
<evidence type="ECO:0000256" key="6">
    <source>
        <dbReference type="ARBA" id="ARBA00022839"/>
    </source>
</evidence>
<feature type="domain" description="UvrD-like helicase C-terminal" evidence="16">
    <location>
        <begin position="494"/>
        <end position="787"/>
    </location>
</feature>
<comment type="catalytic activity">
    <reaction evidence="13">
        <text>ATP + H2O = ADP + phosphate + H(+)</text>
        <dbReference type="Rhea" id="RHEA:13065"/>
        <dbReference type="ChEBI" id="CHEBI:15377"/>
        <dbReference type="ChEBI" id="CHEBI:15378"/>
        <dbReference type="ChEBI" id="CHEBI:30616"/>
        <dbReference type="ChEBI" id="CHEBI:43474"/>
        <dbReference type="ChEBI" id="CHEBI:456216"/>
        <dbReference type="EC" id="5.6.2.4"/>
    </reaction>
</comment>
<dbReference type="InterPro" id="IPR000212">
    <property type="entry name" value="DNA_helicase_UvrD/REP"/>
</dbReference>
<evidence type="ECO:0000256" key="2">
    <source>
        <dbReference type="ARBA" id="ARBA00022741"/>
    </source>
</evidence>
<evidence type="ECO:0000256" key="14">
    <source>
        <dbReference type="PROSITE-ProRule" id="PRU00560"/>
    </source>
</evidence>
<keyword evidence="2 14" id="KW-0547">Nucleotide-binding</keyword>
<dbReference type="GO" id="GO:0033202">
    <property type="term" value="C:DNA helicase complex"/>
    <property type="evidence" value="ECO:0007669"/>
    <property type="project" value="TreeGrafter"/>
</dbReference>
<evidence type="ECO:0000313" key="17">
    <source>
        <dbReference type="EMBL" id="QCP34672.1"/>
    </source>
</evidence>
<dbReference type="EMBL" id="CP040058">
    <property type="protein sequence ID" value="QCP34672.1"/>
    <property type="molecule type" value="Genomic_DNA"/>
</dbReference>
<dbReference type="OrthoDB" id="9810135at2"/>
<dbReference type="RefSeq" id="WP_137328184.1">
    <property type="nucleotide sequence ID" value="NZ_CP040058.1"/>
</dbReference>
<organism evidence="17 18">
    <name type="scientific">Anaerostipes rhamnosivorans</name>
    <dbReference type="NCBI Taxonomy" id="1229621"/>
    <lineage>
        <taxon>Bacteria</taxon>
        <taxon>Bacillati</taxon>
        <taxon>Bacillota</taxon>
        <taxon>Clostridia</taxon>
        <taxon>Lachnospirales</taxon>
        <taxon>Lachnospiraceae</taxon>
        <taxon>Anaerostipes</taxon>
    </lineage>
</organism>
<dbReference type="PANTHER" id="PTHR11070:SF48">
    <property type="entry name" value="ATP-DEPENDENT HELICASE_NUCLEASE SUBUNIT A"/>
    <property type="match status" value="1"/>
</dbReference>
<keyword evidence="9" id="KW-0234">DNA repair</keyword>
<dbReference type="GO" id="GO:0003677">
    <property type="term" value="F:DNA binding"/>
    <property type="evidence" value="ECO:0007669"/>
    <property type="project" value="UniProtKB-KW"/>
</dbReference>
<keyword evidence="10" id="KW-0413">Isomerase</keyword>
<dbReference type="InterPro" id="IPR027417">
    <property type="entry name" value="P-loop_NTPase"/>
</dbReference>
<dbReference type="Pfam" id="PF00580">
    <property type="entry name" value="UvrD-helicase"/>
    <property type="match status" value="1"/>
</dbReference>
<dbReference type="Pfam" id="PF12705">
    <property type="entry name" value="PDDEXK_1"/>
    <property type="match status" value="1"/>
</dbReference>
<dbReference type="PROSITE" id="PS51217">
    <property type="entry name" value="UVRD_HELICASE_CTER"/>
    <property type="match status" value="1"/>
</dbReference>
<evidence type="ECO:0000256" key="3">
    <source>
        <dbReference type="ARBA" id="ARBA00022763"/>
    </source>
</evidence>
<dbReference type="GO" id="GO:0006302">
    <property type="term" value="P:double-strand break repair"/>
    <property type="evidence" value="ECO:0007669"/>
    <property type="project" value="InterPro"/>
</dbReference>
<evidence type="ECO:0000256" key="10">
    <source>
        <dbReference type="ARBA" id="ARBA00023235"/>
    </source>
</evidence>
<dbReference type="InterPro" id="IPR014152">
    <property type="entry name" value="AddA"/>
</dbReference>
<dbReference type="GO" id="GO:0043138">
    <property type="term" value="F:3'-5' DNA helicase activity"/>
    <property type="evidence" value="ECO:0007669"/>
    <property type="project" value="UniProtKB-EC"/>
</dbReference>
<evidence type="ECO:0000259" key="15">
    <source>
        <dbReference type="PROSITE" id="PS51198"/>
    </source>
</evidence>
<evidence type="ECO:0000256" key="8">
    <source>
        <dbReference type="ARBA" id="ARBA00023125"/>
    </source>
</evidence>
<dbReference type="InterPro" id="IPR038726">
    <property type="entry name" value="PDDEXK_AddAB-type"/>
</dbReference>
<evidence type="ECO:0000256" key="13">
    <source>
        <dbReference type="ARBA" id="ARBA00048988"/>
    </source>
</evidence>
<dbReference type="AlphaFoldDB" id="A0A4P8IAM2"/>
<protein>
    <recommendedName>
        <fullName evidence="12">DNA 3'-5' helicase</fullName>
        <ecNumber evidence="12">5.6.2.4</ecNumber>
    </recommendedName>
</protein>
<keyword evidence="7 14" id="KW-0067">ATP-binding</keyword>
<dbReference type="Gene3D" id="1.10.486.10">
    <property type="entry name" value="PCRA, domain 4"/>
    <property type="match status" value="1"/>
</dbReference>
<dbReference type="NCBIfam" id="TIGR02785">
    <property type="entry name" value="addA_Gpos"/>
    <property type="match status" value="1"/>
</dbReference>
<evidence type="ECO:0000259" key="16">
    <source>
        <dbReference type="PROSITE" id="PS51217"/>
    </source>
</evidence>
<feature type="domain" description="UvrD-like helicase ATP-binding" evidence="15">
    <location>
        <begin position="1"/>
        <end position="474"/>
    </location>
</feature>